<evidence type="ECO:0000313" key="3">
    <source>
        <dbReference type="EMBL" id="ACZ30602.1"/>
    </source>
</evidence>
<dbReference type="eggNOG" id="COG0629">
    <property type="taxonomic scope" value="Bacteria"/>
</dbReference>
<dbReference type="InterPro" id="IPR012340">
    <property type="entry name" value="NA-bd_OB-fold"/>
</dbReference>
<dbReference type="RefSeq" id="WP_012878344.1">
    <property type="nucleotide sequence ID" value="NC_013530.1"/>
</dbReference>
<reference evidence="4" key="1">
    <citation type="submission" date="2009-11" db="EMBL/GenBank/DDBJ databases">
        <title>The complete chromosome of Xylanimonas cellulosilytica DSM 15894.</title>
        <authorList>
            <consortium name="US DOE Joint Genome Institute (JGI-PGF)"/>
            <person name="Lucas S."/>
            <person name="Copeland A."/>
            <person name="Lapidus A."/>
            <person name="Glavina del Rio T."/>
            <person name="Dalin E."/>
            <person name="Tice H."/>
            <person name="Bruce D."/>
            <person name="Goodwin L."/>
            <person name="Pitluck S."/>
            <person name="Kyrpides N."/>
            <person name="Mavromatis K."/>
            <person name="Ivanova N."/>
            <person name="Mikhailova N."/>
            <person name="Foster B."/>
            <person name="Clum A."/>
            <person name="Brettin T."/>
            <person name="Detter J.C."/>
            <person name="Han C."/>
            <person name="Larimer F."/>
            <person name="Land M."/>
            <person name="Hauser L."/>
            <person name="Markowitz V."/>
            <person name="Cheng J.F."/>
            <person name="Hugenholtz P."/>
            <person name="Woyke T."/>
            <person name="Wu D."/>
            <person name="Gehrich-Schroeter G."/>
            <person name="Schneider S."/>
            <person name="Pukall S.R."/>
            <person name="Klenk H.P."/>
            <person name="Eisen J.A."/>
        </authorList>
    </citation>
    <scope>NUCLEOTIDE SEQUENCE [LARGE SCALE GENOMIC DNA]</scope>
    <source>
        <strain evidence="4">DSM 15894 / CECT 5975 / LMG 20990 / XIL07</strain>
    </source>
</reference>
<dbReference type="AlphaFoldDB" id="D1BSB0"/>
<dbReference type="PROSITE" id="PS50935">
    <property type="entry name" value="SSB"/>
    <property type="match status" value="1"/>
</dbReference>
<sequence>MTIPTRQCIVGEIASKPQWKKTSRGEVRFFARIKVVARRERPDGTMSEPTESFHNLVAYGHPAERARARLRYGDVVIAAGFVRTYEYLSDGAERYGEEFVVNWWGHEAWTTTYSVDRTRPPTMLPFRRRTVSRPVALAALAAAPAVAVAR</sequence>
<keyword evidence="4" id="KW-1185">Reference proteome</keyword>
<protein>
    <recommendedName>
        <fullName evidence="5">Single-stranded DNA-binding protein</fullName>
    </recommendedName>
</protein>
<gene>
    <name evidence="3" type="ordered locus">Xcel_1572</name>
</gene>
<accession>D1BSB0</accession>
<dbReference type="Proteomes" id="UP000002255">
    <property type="component" value="Chromosome"/>
</dbReference>
<dbReference type="Pfam" id="PF00436">
    <property type="entry name" value="SSB"/>
    <property type="match status" value="1"/>
</dbReference>
<proteinExistence type="predicted"/>
<evidence type="ECO:0000313" key="4">
    <source>
        <dbReference type="Proteomes" id="UP000002255"/>
    </source>
</evidence>
<keyword evidence="1 2" id="KW-0238">DNA-binding</keyword>
<evidence type="ECO:0000256" key="1">
    <source>
        <dbReference type="ARBA" id="ARBA00023125"/>
    </source>
</evidence>
<dbReference type="HOGENOM" id="CLU_143360_0_0_11"/>
<dbReference type="InterPro" id="IPR000424">
    <property type="entry name" value="Primosome_PriB/ssb"/>
</dbReference>
<evidence type="ECO:0000256" key="2">
    <source>
        <dbReference type="PROSITE-ProRule" id="PRU00252"/>
    </source>
</evidence>
<dbReference type="STRING" id="446471.Xcel_1572"/>
<dbReference type="EMBL" id="CP001821">
    <property type="protein sequence ID" value="ACZ30602.1"/>
    <property type="molecule type" value="Genomic_DNA"/>
</dbReference>
<dbReference type="GO" id="GO:0003697">
    <property type="term" value="F:single-stranded DNA binding"/>
    <property type="evidence" value="ECO:0007669"/>
    <property type="project" value="InterPro"/>
</dbReference>
<organism evidence="3 4">
    <name type="scientific">Xylanimonas cellulosilytica (strain DSM 15894 / JCM 12276 / CECT 5975 / KCTC 9989 / LMG 20990 / NBRC 107835 / XIL07)</name>
    <dbReference type="NCBI Taxonomy" id="446471"/>
    <lineage>
        <taxon>Bacteria</taxon>
        <taxon>Bacillati</taxon>
        <taxon>Actinomycetota</taxon>
        <taxon>Actinomycetes</taxon>
        <taxon>Micrococcales</taxon>
        <taxon>Promicromonosporaceae</taxon>
        <taxon>Xylanimonas</taxon>
    </lineage>
</organism>
<dbReference type="OrthoDB" id="4773434at2"/>
<dbReference type="Gene3D" id="2.40.50.140">
    <property type="entry name" value="Nucleic acid-binding proteins"/>
    <property type="match status" value="1"/>
</dbReference>
<dbReference type="KEGG" id="xce:Xcel_1572"/>
<evidence type="ECO:0008006" key="5">
    <source>
        <dbReference type="Google" id="ProtNLM"/>
    </source>
</evidence>
<reference evidence="3 4" key="2">
    <citation type="journal article" date="2010" name="Stand. Genomic Sci.">
        <title>Complete genome sequence of Xylanimonas cellulosilytica type strain (XIL07).</title>
        <authorList>
            <person name="Foster B."/>
            <person name="Pukall R."/>
            <person name="Abt B."/>
            <person name="Nolan M."/>
            <person name="Glavina Del Rio T."/>
            <person name="Chen F."/>
            <person name="Lucas S."/>
            <person name="Tice H."/>
            <person name="Pitluck S."/>
            <person name="Cheng J.-F."/>
            <person name="Chertkov O."/>
            <person name="Brettin T."/>
            <person name="Han C."/>
            <person name="Detter J.C."/>
            <person name="Bruce D."/>
            <person name="Goodwin L."/>
            <person name="Ivanova N."/>
            <person name="Mavromatis K."/>
            <person name="Pati A."/>
            <person name="Mikhailova N."/>
            <person name="Chen A."/>
            <person name="Palaniappan K."/>
            <person name="Land M."/>
            <person name="Hauser L."/>
            <person name="Chang Y.-J."/>
            <person name="Jeffries C.D."/>
            <person name="Chain P."/>
            <person name="Rohde M."/>
            <person name="Goeker M."/>
            <person name="Bristow J."/>
            <person name="Eisen J.A."/>
            <person name="Markowitz V."/>
            <person name="Hugenholtz P."/>
            <person name="Kyrpides N.C."/>
            <person name="Klenk H.-P."/>
            <person name="Lapidus A."/>
        </authorList>
    </citation>
    <scope>NUCLEOTIDE SEQUENCE [LARGE SCALE GENOMIC DNA]</scope>
    <source>
        <strain evidence="4">DSM 15894 / CECT 5975 / LMG 20990 / XIL07</strain>
    </source>
</reference>
<name>D1BSB0_XYLCX</name>
<dbReference type="SUPFAM" id="SSF50249">
    <property type="entry name" value="Nucleic acid-binding proteins"/>
    <property type="match status" value="1"/>
</dbReference>